<sequence length="275" mass="29060">MPIRVKCPGCSKTISAPSKYAGKKAKCPGCGEGITVPAREKAATPKAKKLAASGSSKAKSDTKSTASPLSPERPPEPATIPCDFCSEPILASAKKCKHCGEFLDAELRRAALAATAAATVSPAATAPAGSSPEQELLVTHPKIFRNKPVAFSLVVLMILIPPILFAFLETPNLGLLLAPILGVLILAIWYLQAMTTTLIVSNRRTTLRRGILSRGTREVRHSDVRLLEVQQSLFQRMMGTGTLSVASAGHGEVEIMVSGIKGPAHVKDTIDGYRG</sequence>
<keyword evidence="2" id="KW-0812">Transmembrane</keyword>
<dbReference type="PANTHER" id="PTHR37938">
    <property type="entry name" value="BLL0215 PROTEIN"/>
    <property type="match status" value="1"/>
</dbReference>
<protein>
    <submittedName>
        <fullName evidence="4">Bacterial membrane flanked domain protein</fullName>
    </submittedName>
</protein>
<dbReference type="EMBL" id="CP036263">
    <property type="protein sequence ID" value="QDT00713.1"/>
    <property type="molecule type" value="Genomic_DNA"/>
</dbReference>
<keyword evidence="2" id="KW-0472">Membrane</keyword>
<evidence type="ECO:0000256" key="2">
    <source>
        <dbReference type="SAM" id="Phobius"/>
    </source>
</evidence>
<organism evidence="4 5">
    <name type="scientific">Adhaeretor mobilis</name>
    <dbReference type="NCBI Taxonomy" id="1930276"/>
    <lineage>
        <taxon>Bacteria</taxon>
        <taxon>Pseudomonadati</taxon>
        <taxon>Planctomycetota</taxon>
        <taxon>Planctomycetia</taxon>
        <taxon>Pirellulales</taxon>
        <taxon>Lacipirellulaceae</taxon>
        <taxon>Adhaeretor</taxon>
    </lineage>
</organism>
<evidence type="ECO:0000313" key="5">
    <source>
        <dbReference type="Proteomes" id="UP000319852"/>
    </source>
</evidence>
<gene>
    <name evidence="4" type="ORF">HG15A2_40530</name>
</gene>
<keyword evidence="5" id="KW-1185">Reference proteome</keyword>
<dbReference type="OrthoDB" id="278173at2"/>
<name>A0A517N0Q6_9BACT</name>
<dbReference type="AlphaFoldDB" id="A0A517N0Q6"/>
<dbReference type="PANTHER" id="PTHR37938:SF1">
    <property type="entry name" value="BLL0215 PROTEIN"/>
    <property type="match status" value="1"/>
</dbReference>
<evidence type="ECO:0000313" key="4">
    <source>
        <dbReference type="EMBL" id="QDT00713.1"/>
    </source>
</evidence>
<keyword evidence="2" id="KW-1133">Transmembrane helix</keyword>
<feature type="region of interest" description="Disordered" evidence="1">
    <location>
        <begin position="38"/>
        <end position="75"/>
    </location>
</feature>
<dbReference type="InterPro" id="IPR005182">
    <property type="entry name" value="YdbS-like_PH"/>
</dbReference>
<dbReference type="Proteomes" id="UP000319852">
    <property type="component" value="Chromosome"/>
</dbReference>
<evidence type="ECO:0000259" key="3">
    <source>
        <dbReference type="Pfam" id="PF03703"/>
    </source>
</evidence>
<dbReference type="KEGG" id="amob:HG15A2_40530"/>
<feature type="transmembrane region" description="Helical" evidence="2">
    <location>
        <begin position="149"/>
        <end position="168"/>
    </location>
</feature>
<proteinExistence type="predicted"/>
<reference evidence="4 5" key="1">
    <citation type="submission" date="2019-02" db="EMBL/GenBank/DDBJ databases">
        <title>Deep-cultivation of Planctomycetes and their phenomic and genomic characterization uncovers novel biology.</title>
        <authorList>
            <person name="Wiegand S."/>
            <person name="Jogler M."/>
            <person name="Boedeker C."/>
            <person name="Pinto D."/>
            <person name="Vollmers J."/>
            <person name="Rivas-Marin E."/>
            <person name="Kohn T."/>
            <person name="Peeters S.H."/>
            <person name="Heuer A."/>
            <person name="Rast P."/>
            <person name="Oberbeckmann S."/>
            <person name="Bunk B."/>
            <person name="Jeske O."/>
            <person name="Meyerdierks A."/>
            <person name="Storesund J.E."/>
            <person name="Kallscheuer N."/>
            <person name="Luecker S."/>
            <person name="Lage O.M."/>
            <person name="Pohl T."/>
            <person name="Merkel B.J."/>
            <person name="Hornburger P."/>
            <person name="Mueller R.-W."/>
            <person name="Bruemmer F."/>
            <person name="Labrenz M."/>
            <person name="Spormann A.M."/>
            <person name="Op den Camp H."/>
            <person name="Overmann J."/>
            <person name="Amann R."/>
            <person name="Jetten M.S.M."/>
            <person name="Mascher T."/>
            <person name="Medema M.H."/>
            <person name="Devos D.P."/>
            <person name="Kaster A.-K."/>
            <person name="Ovreas L."/>
            <person name="Rohde M."/>
            <person name="Galperin M.Y."/>
            <person name="Jogler C."/>
        </authorList>
    </citation>
    <scope>NUCLEOTIDE SEQUENCE [LARGE SCALE GENOMIC DNA]</scope>
    <source>
        <strain evidence="4 5">HG15A2</strain>
    </source>
</reference>
<accession>A0A517N0Q6</accession>
<feature type="domain" description="YdbS-like PH" evidence="3">
    <location>
        <begin position="195"/>
        <end position="269"/>
    </location>
</feature>
<dbReference type="Pfam" id="PF03703">
    <property type="entry name" value="bPH_2"/>
    <property type="match status" value="1"/>
</dbReference>
<feature type="compositionally biased region" description="Low complexity" evidence="1">
    <location>
        <begin position="50"/>
        <end position="67"/>
    </location>
</feature>
<evidence type="ECO:0000256" key="1">
    <source>
        <dbReference type="SAM" id="MobiDB-lite"/>
    </source>
</evidence>
<feature type="transmembrane region" description="Helical" evidence="2">
    <location>
        <begin position="174"/>
        <end position="200"/>
    </location>
</feature>